<evidence type="ECO:0000256" key="7">
    <source>
        <dbReference type="ARBA" id="ARBA00023196"/>
    </source>
</evidence>
<keyword evidence="8" id="KW-0066">ATP synthesis</keyword>
<name>A0A2Z5ZA70_9STRA</name>
<dbReference type="Pfam" id="PF02823">
    <property type="entry name" value="ATP-synt_DE_N"/>
    <property type="match status" value="1"/>
</dbReference>
<keyword evidence="6" id="KW-0472">Membrane</keyword>
<keyword evidence="3" id="KW-0813">Transport</keyword>
<dbReference type="InterPro" id="IPR036771">
    <property type="entry name" value="ATPsynth_dsu/esu_N"/>
</dbReference>
<evidence type="ECO:0000256" key="5">
    <source>
        <dbReference type="ARBA" id="ARBA00023078"/>
    </source>
</evidence>
<comment type="subcellular location">
    <subcellularLocation>
        <location evidence="1">Membrane</location>
        <topology evidence="1">Peripheral membrane protein</topology>
    </subcellularLocation>
</comment>
<keyword evidence="4" id="KW-0406">Ion transport</keyword>
<sequence>MILLIYSLEHNLNKKDINSIVLSTIKGQTNILEKHINLVTILNLGLLRFKISNKWYIFLLYRGITEVKKDQISIITNKFEKITKIRIADAAKQLKIAILNLRNAKTNRERLKFSWDLRKETILLEAMKYLS</sequence>
<dbReference type="AlphaFoldDB" id="A0A2Z5ZA70"/>
<keyword evidence="10" id="KW-0934">Plastid</keyword>
<reference evidence="10" key="1">
    <citation type="submission" date="2018-02" db="EMBL/GenBank/DDBJ databases">
        <title>Evolution and diversity of non-photosynthetic diatom plastid genomes.</title>
        <authorList>
            <person name="Kamikawa R."/>
            <person name="Ishii K."/>
        </authorList>
    </citation>
    <scope>NUCLEOTIDE SEQUENCE</scope>
    <source>
        <strain evidence="10">PL1-4</strain>
    </source>
</reference>
<comment type="similarity">
    <text evidence="2">Belongs to the ATPase epsilon chain family.</text>
</comment>
<dbReference type="PANTHER" id="PTHR13822:SF10">
    <property type="entry name" value="ATP SYNTHASE EPSILON CHAIN, CHLOROPLASTIC"/>
    <property type="match status" value="1"/>
</dbReference>
<proteinExistence type="inferred from homology"/>
<evidence type="ECO:0000256" key="8">
    <source>
        <dbReference type="ARBA" id="ARBA00023310"/>
    </source>
</evidence>
<gene>
    <name evidence="10" type="primary">atpE</name>
</gene>
<dbReference type="GO" id="GO:0046933">
    <property type="term" value="F:proton-transporting ATP synthase activity, rotational mechanism"/>
    <property type="evidence" value="ECO:0007669"/>
    <property type="project" value="InterPro"/>
</dbReference>
<dbReference type="Gene3D" id="2.60.15.10">
    <property type="entry name" value="F0F1 ATP synthase delta/epsilon subunit, N-terminal"/>
    <property type="match status" value="1"/>
</dbReference>
<organism evidence="10">
    <name type="scientific">Nitzschia sp. PL1-4</name>
    <dbReference type="NCBI Taxonomy" id="2083272"/>
    <lineage>
        <taxon>Eukaryota</taxon>
        <taxon>Sar</taxon>
        <taxon>Stramenopiles</taxon>
        <taxon>Ochrophyta</taxon>
        <taxon>Bacillariophyta</taxon>
        <taxon>Bacillariophyceae</taxon>
        <taxon>Bacillariophycidae</taxon>
        <taxon>Bacillariales</taxon>
        <taxon>Bacillariaceae</taxon>
        <taxon>Nitzschia</taxon>
    </lineage>
</organism>
<feature type="domain" description="ATP synthase F1 complex delta/epsilon subunit N-terminal" evidence="9">
    <location>
        <begin position="5"/>
        <end position="78"/>
    </location>
</feature>
<keyword evidence="7" id="KW-0139">CF(1)</keyword>
<evidence type="ECO:0000256" key="3">
    <source>
        <dbReference type="ARBA" id="ARBA00022448"/>
    </source>
</evidence>
<evidence type="ECO:0000256" key="6">
    <source>
        <dbReference type="ARBA" id="ARBA00023136"/>
    </source>
</evidence>
<keyword evidence="5" id="KW-0793">Thylakoid</keyword>
<dbReference type="EMBL" id="AP018506">
    <property type="protein sequence ID" value="BBC77540.1"/>
    <property type="molecule type" value="Genomic_DNA"/>
</dbReference>
<geneLocation type="plastid" evidence="10"/>
<evidence type="ECO:0000256" key="4">
    <source>
        <dbReference type="ARBA" id="ARBA00023065"/>
    </source>
</evidence>
<accession>A0A2Z5ZA70</accession>
<evidence type="ECO:0000256" key="2">
    <source>
        <dbReference type="ARBA" id="ARBA00005712"/>
    </source>
</evidence>
<evidence type="ECO:0000259" key="9">
    <source>
        <dbReference type="Pfam" id="PF02823"/>
    </source>
</evidence>
<dbReference type="GO" id="GO:0045259">
    <property type="term" value="C:proton-transporting ATP synthase complex"/>
    <property type="evidence" value="ECO:0007669"/>
    <property type="project" value="UniProtKB-KW"/>
</dbReference>
<dbReference type="SUPFAM" id="SSF51344">
    <property type="entry name" value="Epsilon subunit of F1F0-ATP synthase N-terminal domain"/>
    <property type="match status" value="1"/>
</dbReference>
<dbReference type="InterPro" id="IPR020546">
    <property type="entry name" value="ATP_synth_F1_dsu/esu_N"/>
</dbReference>
<protein>
    <submittedName>
        <fullName evidence="10">ATP synthase CF1 epsilon subunit</fullName>
    </submittedName>
</protein>
<dbReference type="NCBIfam" id="TIGR01216">
    <property type="entry name" value="ATP_synt_epsi"/>
    <property type="match status" value="1"/>
</dbReference>
<dbReference type="PANTHER" id="PTHR13822">
    <property type="entry name" value="ATP SYNTHASE DELTA/EPSILON CHAIN"/>
    <property type="match status" value="1"/>
</dbReference>
<evidence type="ECO:0000256" key="1">
    <source>
        <dbReference type="ARBA" id="ARBA00004170"/>
    </source>
</evidence>
<dbReference type="InterPro" id="IPR001469">
    <property type="entry name" value="ATP_synth_F1_dsu/esu"/>
</dbReference>
<evidence type="ECO:0000313" key="10">
    <source>
        <dbReference type="EMBL" id="BBC77540.1"/>
    </source>
</evidence>